<organism evidence="1 2">
    <name type="scientific">Natrialba taiwanensis DSM 12281</name>
    <dbReference type="NCBI Taxonomy" id="1230458"/>
    <lineage>
        <taxon>Archaea</taxon>
        <taxon>Methanobacteriati</taxon>
        <taxon>Methanobacteriota</taxon>
        <taxon>Stenosarchaea group</taxon>
        <taxon>Halobacteria</taxon>
        <taxon>Halobacteriales</taxon>
        <taxon>Natrialbaceae</taxon>
        <taxon>Natrialba</taxon>
    </lineage>
</organism>
<evidence type="ECO:0000313" key="2">
    <source>
        <dbReference type="Proteomes" id="UP000011648"/>
    </source>
</evidence>
<protein>
    <submittedName>
        <fullName evidence="1">SpoVT/AbrB domain protein</fullName>
    </submittedName>
</protein>
<name>M0A385_9EURY</name>
<reference evidence="1 2" key="1">
    <citation type="journal article" date="2014" name="PLoS Genet.">
        <title>Phylogenetically driven sequencing of extremely halophilic archaea reveals strategies for static and dynamic osmo-response.</title>
        <authorList>
            <person name="Becker E.A."/>
            <person name="Seitzer P.M."/>
            <person name="Tritt A."/>
            <person name="Larsen D."/>
            <person name="Krusor M."/>
            <person name="Yao A.I."/>
            <person name="Wu D."/>
            <person name="Madern D."/>
            <person name="Eisen J.A."/>
            <person name="Darling A.E."/>
            <person name="Facciotti M.T."/>
        </authorList>
    </citation>
    <scope>NUCLEOTIDE SEQUENCE [LARGE SCALE GENOMIC DNA]</scope>
    <source>
        <strain evidence="1 2">DSM 12281</strain>
    </source>
</reference>
<accession>M0A385</accession>
<evidence type="ECO:0000313" key="1">
    <source>
        <dbReference type="EMBL" id="ELY91813.1"/>
    </source>
</evidence>
<gene>
    <name evidence="1" type="ORF">C484_09956</name>
</gene>
<keyword evidence="2" id="KW-1185">Reference proteome</keyword>
<dbReference type="PATRIC" id="fig|1230458.4.peg.1998"/>
<sequence length="343" mass="37770">METRKLQEAGGYTHTVSIPKKWVTDHRLEPGMELQLYIHLDGSIVIRSSVEDVEQLAEATVEVDGDDPKRIRQAIQMAHTGGFETVTLTPRQLFTDAGRRGARSAVRNLVGTDVLAESETEITVKHLLDPSNVSIRHVLVQIQYAALLLHEDATVAFVNTDDARTHVDERADRVARFAQLIARHFSRSLISLDELDQLDVSRPDLFDYYATAHRLSAVVNRAVRTARIAEKLPEPLSKEIAGDVRSAAEDARNAVDTAVTAVLENEDGVSTAHEAIKYRDDAVTAVDTLEQTLFDGSRVESVPTAVALTSALDHLRRTADHGHAIAKIAVRAAIRAENIDSRT</sequence>
<dbReference type="EMBL" id="AOIL01000034">
    <property type="protein sequence ID" value="ELY91813.1"/>
    <property type="molecule type" value="Genomic_DNA"/>
</dbReference>
<dbReference type="OrthoDB" id="40991at2157"/>
<dbReference type="AlphaFoldDB" id="M0A385"/>
<comment type="caution">
    <text evidence="1">The sequence shown here is derived from an EMBL/GenBank/DDBJ whole genome shotgun (WGS) entry which is preliminary data.</text>
</comment>
<dbReference type="Proteomes" id="UP000011648">
    <property type="component" value="Unassembled WGS sequence"/>
</dbReference>
<proteinExistence type="predicted"/>
<dbReference type="STRING" id="1230458.C484_09956"/>
<dbReference type="Gene3D" id="1.20.58.220">
    <property type="entry name" value="Phosphate transport system protein phou homolog 2, domain 2"/>
    <property type="match status" value="1"/>
</dbReference>
<dbReference type="SUPFAM" id="SSF109755">
    <property type="entry name" value="PhoU-like"/>
    <property type="match status" value="1"/>
</dbReference>
<dbReference type="InterPro" id="IPR038078">
    <property type="entry name" value="PhoU-like_sf"/>
</dbReference>